<dbReference type="InterPro" id="IPR057840">
    <property type="entry name" value="FimV_N"/>
</dbReference>
<feature type="region of interest" description="Disordered" evidence="2">
    <location>
        <begin position="143"/>
        <end position="207"/>
    </location>
</feature>
<reference evidence="4 5" key="1">
    <citation type="submission" date="2023-08" db="EMBL/GenBank/DDBJ databases">
        <title>Rhodoferax potami sp. nov. and Rhodoferax mekongensis sp. nov., isolated from the Mekong River in Thailand.</title>
        <authorList>
            <person name="Kitikhun S."/>
            <person name="Charoenyingcharoen P."/>
            <person name="Siriarchawattana P."/>
            <person name="Likhitrattanapisal S."/>
            <person name="Nilsakha T."/>
            <person name="Chanpet A."/>
            <person name="Rattanawaree P."/>
            <person name="Ingsriswang S."/>
        </authorList>
    </citation>
    <scope>NUCLEOTIDE SEQUENCE [LARGE SCALE GENOMIC DNA]</scope>
    <source>
        <strain evidence="4 5">TBRC 17307</strain>
    </source>
</reference>
<dbReference type="EMBL" id="CP132507">
    <property type="protein sequence ID" value="WNO06692.1"/>
    <property type="molecule type" value="Genomic_DNA"/>
</dbReference>
<evidence type="ECO:0000259" key="3">
    <source>
        <dbReference type="PROSITE" id="PS51782"/>
    </source>
</evidence>
<dbReference type="Gene3D" id="1.20.58.2200">
    <property type="match status" value="1"/>
</dbReference>
<protein>
    <submittedName>
        <fullName evidence="4">FimV/HubP family polar landmark protein</fullName>
    </submittedName>
</protein>
<dbReference type="Pfam" id="PF25800">
    <property type="entry name" value="FimV_N"/>
    <property type="match status" value="1"/>
</dbReference>
<gene>
    <name evidence="4" type="ORF">RAN89_09025</name>
</gene>
<dbReference type="InterPro" id="IPR018392">
    <property type="entry name" value="LysM"/>
</dbReference>
<dbReference type="InterPro" id="IPR020011">
    <property type="entry name" value="FimV_C"/>
</dbReference>
<organism evidence="4 5">
    <name type="scientific">Rhodoferax mekongensis</name>
    <dbReference type="NCBI Taxonomy" id="3068341"/>
    <lineage>
        <taxon>Bacteria</taxon>
        <taxon>Pseudomonadati</taxon>
        <taxon>Pseudomonadota</taxon>
        <taxon>Betaproteobacteria</taxon>
        <taxon>Burkholderiales</taxon>
        <taxon>Comamonadaceae</taxon>
        <taxon>Rhodoferax</taxon>
    </lineage>
</organism>
<dbReference type="NCBIfam" id="TIGR03504">
    <property type="entry name" value="FimV_Cterm"/>
    <property type="match status" value="1"/>
</dbReference>
<dbReference type="CDD" id="cd00118">
    <property type="entry name" value="LysM"/>
    <property type="match status" value="1"/>
</dbReference>
<dbReference type="Proteomes" id="UP001302257">
    <property type="component" value="Chromosome"/>
</dbReference>
<evidence type="ECO:0000313" key="4">
    <source>
        <dbReference type="EMBL" id="WNO06692.1"/>
    </source>
</evidence>
<dbReference type="InterPro" id="IPR020012">
    <property type="entry name" value="LysM_FimV"/>
</dbReference>
<feature type="region of interest" description="Disordered" evidence="2">
    <location>
        <begin position="803"/>
        <end position="822"/>
    </location>
</feature>
<proteinExistence type="predicted"/>
<feature type="domain" description="LysM" evidence="3">
    <location>
        <begin position="203"/>
        <end position="258"/>
    </location>
</feature>
<name>A0ABZ0B741_9BURK</name>
<keyword evidence="1" id="KW-0175">Coiled coil</keyword>
<sequence length="869" mass="88945">MAKTHRWQRTAIAAAAIALLGLSGTGANALSLGRLTVQSALGEPLRAEVDVPDITAEEAASLKAAVAQPDAFTAAGLEYNAALTTLQASLQRRPDGRSYLRLSSDRTVNDPFVDLILEATWASGRIVRDYTILLDPPSLKKSAPVPTLAQTPAATSAPAPVTPVASPAPKVAPSESGRQAAPVRPAAPSAEAPAPKPASGGEKQITVKPGDTASKIASANKPAGVSLDQMLVALLRSNPDAFVNDNLNRVRAGAVMTVPSAESAASVSPAEASKIVVAQSKDFNDFRRNLAGNAPQATVGAADRKASGSIEAKVDEKKAVSPTPDKLTLSKGAVSSKADEAKIAKEREAKDAAAREAELAKNKKELESLKAAANALPAKPAASQPPAAVTVPVAAVPAASEPAKSVPAAAATPASAPAPVAAASAPQVAASAAPVAKAPAPAKAAVPAPAVEEPSLLDTLLEDPLVPAGAVGLLALLGGFAAYRVRQRKKNASQVDSAFLESRLQPDSFFGASGGQRVDTNQNGPVSASSMVYSASQLDAADDVDPVAEADVYLAYGRDLQAEEILKEAVRSNPGRLAIHTKLLEIFAKRRDTRSFESTATQAYKLTGATSPEWTRICEMGQSIDPTNPLYQPGGAPASMGGAAMAAGPVSGFGGSTVAQSAHPELEPDLGNGVDLDLDLDFSLDDEPAASAISDVTGGTVTSGTEETVKMEAPVANNALDMDFDLNADEPSSPTPSFEPVNQMPEISLSLDDLEVPLNDGNANPLRFEATGPAPVEPAPAATANQLADTGLMEFDLSSLSMELDSPAESPASAPDSLSEDPLGTKLALAEEFISIGDEDGARALIEEVMSEATGDMRAKAQKALAQLS</sequence>
<evidence type="ECO:0000256" key="2">
    <source>
        <dbReference type="SAM" id="MobiDB-lite"/>
    </source>
</evidence>
<feature type="coiled-coil region" evidence="1">
    <location>
        <begin position="343"/>
        <end position="372"/>
    </location>
</feature>
<dbReference type="PROSITE" id="PS51782">
    <property type="entry name" value="LYSM"/>
    <property type="match status" value="1"/>
</dbReference>
<dbReference type="InterPro" id="IPR036779">
    <property type="entry name" value="LysM_dom_sf"/>
</dbReference>
<accession>A0ABZ0B741</accession>
<feature type="compositionally biased region" description="Low complexity" evidence="2">
    <location>
        <begin position="151"/>
        <end position="193"/>
    </location>
</feature>
<keyword evidence="5" id="KW-1185">Reference proteome</keyword>
<dbReference type="InterPro" id="IPR038440">
    <property type="entry name" value="FimV_C_sf"/>
</dbReference>
<evidence type="ECO:0000313" key="5">
    <source>
        <dbReference type="Proteomes" id="UP001302257"/>
    </source>
</evidence>
<feature type="region of interest" description="Disordered" evidence="2">
    <location>
        <begin position="315"/>
        <end position="341"/>
    </location>
</feature>
<dbReference type="Gene3D" id="3.10.350.10">
    <property type="entry name" value="LysM domain"/>
    <property type="match status" value="1"/>
</dbReference>
<dbReference type="NCBIfam" id="TIGR03505">
    <property type="entry name" value="FimV_core"/>
    <property type="match status" value="1"/>
</dbReference>
<evidence type="ECO:0000256" key="1">
    <source>
        <dbReference type="SAM" id="Coils"/>
    </source>
</evidence>